<reference evidence="2 3" key="2">
    <citation type="journal article" date="2011" name="PLoS Genet.">
        <title>Caenorhabditis briggsae recombinant inbred line genotypes reveal inter-strain incompatibility and the evolution of recombination.</title>
        <authorList>
            <person name="Ross J.A."/>
            <person name="Koboldt D.C."/>
            <person name="Staisch J.E."/>
            <person name="Chamberlin H.M."/>
            <person name="Gupta B.P."/>
            <person name="Miller R.D."/>
            <person name="Baird S.E."/>
            <person name="Haag E.S."/>
        </authorList>
    </citation>
    <scope>NUCLEOTIDE SEQUENCE [LARGE SCALE GENOMIC DNA]</scope>
    <source>
        <strain evidence="2 3">AF16</strain>
    </source>
</reference>
<accession>B6IL32</accession>
<keyword evidence="3" id="KW-1185">Reference proteome</keyword>
<evidence type="ECO:0000313" key="3">
    <source>
        <dbReference type="Proteomes" id="UP000008549"/>
    </source>
</evidence>
<evidence type="ECO:0000256" key="1">
    <source>
        <dbReference type="SAM" id="MobiDB-lite"/>
    </source>
</evidence>
<dbReference type="HOGENOM" id="CLU_1572006_0_0_1"/>
<dbReference type="RefSeq" id="XP_045100224.1">
    <property type="nucleotide sequence ID" value="XM_045238047.1"/>
</dbReference>
<proteinExistence type="predicted"/>
<evidence type="ECO:0000313" key="2">
    <source>
        <dbReference type="EMBL" id="CAS00665.1"/>
    </source>
</evidence>
<dbReference type="GeneID" id="68918659"/>
<dbReference type="Proteomes" id="UP000008549">
    <property type="component" value="Unassembled WGS sequence"/>
</dbReference>
<sequence>MKSETLQRIQKLSEKEKKCPNEGHFSYTHRRQKRKYPISICLSLLFQKRKGILFIGARDQNRRSKEQMKLEDESLNPEETRRGCLLKMMDRSGRRKGGADADEDDLVNGKGRQTGAVRGIEDLQRKGKRAGGKWKKTNKAHEAFGYTKSCLWAISFLLMQCQSKKNRKNN</sequence>
<dbReference type="KEGG" id="cbr:CBG_27202"/>
<dbReference type="EMBL" id="HE601047">
    <property type="protein sequence ID" value="CAS00665.1"/>
    <property type="molecule type" value="Genomic_DNA"/>
</dbReference>
<name>B6IL32_CAEBR</name>
<dbReference type="AlphaFoldDB" id="B6IL32"/>
<gene>
    <name evidence="2" type="ORF">CBG27202</name>
    <name evidence="2" type="ORF">CBG_27202</name>
</gene>
<protein>
    <submittedName>
        <fullName evidence="2">Protein CBG27202</fullName>
    </submittedName>
</protein>
<feature type="region of interest" description="Disordered" evidence="1">
    <location>
        <begin position="88"/>
        <end position="111"/>
    </location>
</feature>
<organism evidence="2 3">
    <name type="scientific">Caenorhabditis briggsae</name>
    <dbReference type="NCBI Taxonomy" id="6238"/>
    <lineage>
        <taxon>Eukaryota</taxon>
        <taxon>Metazoa</taxon>
        <taxon>Ecdysozoa</taxon>
        <taxon>Nematoda</taxon>
        <taxon>Chromadorea</taxon>
        <taxon>Rhabditida</taxon>
        <taxon>Rhabditina</taxon>
        <taxon>Rhabditomorpha</taxon>
        <taxon>Rhabditoidea</taxon>
        <taxon>Rhabditidae</taxon>
        <taxon>Peloderinae</taxon>
        <taxon>Caenorhabditis</taxon>
    </lineage>
</organism>
<dbReference type="InParanoid" id="B6IL32"/>
<reference evidence="2 3" key="1">
    <citation type="journal article" date="2003" name="PLoS Biol.">
        <title>The genome sequence of Caenorhabditis briggsae: a platform for comparative genomics.</title>
        <authorList>
            <person name="Stein L.D."/>
            <person name="Bao Z."/>
            <person name="Blasiar D."/>
            <person name="Blumenthal T."/>
            <person name="Brent M.R."/>
            <person name="Chen N."/>
            <person name="Chinwalla A."/>
            <person name="Clarke L."/>
            <person name="Clee C."/>
            <person name="Coghlan A."/>
            <person name="Coulson A."/>
            <person name="D'Eustachio P."/>
            <person name="Fitch D.H."/>
            <person name="Fulton L.A."/>
            <person name="Fulton R.E."/>
            <person name="Griffiths-Jones S."/>
            <person name="Harris T.W."/>
            <person name="Hillier L.W."/>
            <person name="Kamath R."/>
            <person name="Kuwabara P.E."/>
            <person name="Mardis E.R."/>
            <person name="Marra M.A."/>
            <person name="Miner T.L."/>
            <person name="Minx P."/>
            <person name="Mullikin J.C."/>
            <person name="Plumb R.W."/>
            <person name="Rogers J."/>
            <person name="Schein J.E."/>
            <person name="Sohrmann M."/>
            <person name="Spieth J."/>
            <person name="Stajich J.E."/>
            <person name="Wei C."/>
            <person name="Willey D."/>
            <person name="Wilson R.K."/>
            <person name="Durbin R."/>
            <person name="Waterston R.H."/>
        </authorList>
    </citation>
    <scope>NUCLEOTIDE SEQUENCE [LARGE SCALE GENOMIC DNA]</scope>
    <source>
        <strain evidence="2 3">AF16</strain>
    </source>
</reference>
<dbReference type="CTD" id="68918659"/>